<dbReference type="STRING" id="166423.A0A0M8ZSW3"/>
<evidence type="ECO:0000256" key="1">
    <source>
        <dbReference type="SAM" id="Phobius"/>
    </source>
</evidence>
<dbReference type="PROSITE" id="PS50213">
    <property type="entry name" value="FAS1"/>
    <property type="match status" value="1"/>
</dbReference>
<feature type="domain" description="FAS1" evidence="2">
    <location>
        <begin position="125"/>
        <end position="209"/>
    </location>
</feature>
<dbReference type="Pfam" id="PF02469">
    <property type="entry name" value="Fasciclin"/>
    <property type="match status" value="1"/>
</dbReference>
<feature type="transmembrane region" description="Helical" evidence="1">
    <location>
        <begin position="72"/>
        <end position="90"/>
    </location>
</feature>
<feature type="non-terminal residue" evidence="3">
    <location>
        <position position="1"/>
    </location>
</feature>
<dbReference type="EMBL" id="KQ435859">
    <property type="protein sequence ID" value="KOX70455.1"/>
    <property type="molecule type" value="Genomic_DNA"/>
</dbReference>
<name>A0A0M8ZSW3_9HYME</name>
<gene>
    <name evidence="3" type="ORF">WN51_02511</name>
</gene>
<organism evidence="3 4">
    <name type="scientific">Melipona quadrifasciata</name>
    <dbReference type="NCBI Taxonomy" id="166423"/>
    <lineage>
        <taxon>Eukaryota</taxon>
        <taxon>Metazoa</taxon>
        <taxon>Ecdysozoa</taxon>
        <taxon>Arthropoda</taxon>
        <taxon>Hexapoda</taxon>
        <taxon>Insecta</taxon>
        <taxon>Pterygota</taxon>
        <taxon>Neoptera</taxon>
        <taxon>Endopterygota</taxon>
        <taxon>Hymenoptera</taxon>
        <taxon>Apocrita</taxon>
        <taxon>Aculeata</taxon>
        <taxon>Apoidea</taxon>
        <taxon>Anthophila</taxon>
        <taxon>Apidae</taxon>
        <taxon>Melipona</taxon>
    </lineage>
</organism>
<keyword evidence="1" id="KW-1133">Transmembrane helix</keyword>
<reference evidence="3 4" key="1">
    <citation type="submission" date="2015-07" db="EMBL/GenBank/DDBJ databases">
        <title>The genome of Melipona quadrifasciata.</title>
        <authorList>
            <person name="Pan H."/>
            <person name="Kapheim K."/>
        </authorList>
    </citation>
    <scope>NUCLEOTIDE SEQUENCE [LARGE SCALE GENOMIC DNA]</scope>
    <source>
        <strain evidence="3">0111107301</strain>
        <tissue evidence="3">Whole body</tissue>
    </source>
</reference>
<dbReference type="Gene3D" id="2.30.180.10">
    <property type="entry name" value="FAS1 domain"/>
    <property type="match status" value="1"/>
</dbReference>
<protein>
    <submittedName>
        <fullName evidence="3">Fasciclin-1</fullName>
    </submittedName>
</protein>
<dbReference type="AlphaFoldDB" id="A0A0M8ZSW3"/>
<accession>A0A0M8ZSW3</accession>
<keyword evidence="1" id="KW-0472">Membrane</keyword>
<dbReference type="SUPFAM" id="SSF82153">
    <property type="entry name" value="FAS1 domain"/>
    <property type="match status" value="1"/>
</dbReference>
<evidence type="ECO:0000313" key="3">
    <source>
        <dbReference type="EMBL" id="KOX70455.1"/>
    </source>
</evidence>
<dbReference type="Proteomes" id="UP000053105">
    <property type="component" value="Unassembled WGS sequence"/>
</dbReference>
<proteinExistence type="predicted"/>
<sequence>TMTPVNVVTAALFPDPWDLLIKLANRRSGLGWPSIDLTTNSIEPYLLDGKNNYSAPPGDKLYQFVKYFVRRHWQLFVFVILNVAMLATIVERFHHFRENFIRPEFLCIEGIFYRGKRVTRAFASPYQIVAPGMAFDLFNLFYQLLEASQVANTTLTYRHVTVFAPTNRAFQKYNGTTKNLVLYHMCKYLAYSRHVRPKSLKKKKKRKKN</sequence>
<dbReference type="OrthoDB" id="7700931at2759"/>
<evidence type="ECO:0000259" key="2">
    <source>
        <dbReference type="PROSITE" id="PS50213"/>
    </source>
</evidence>
<evidence type="ECO:0000313" key="4">
    <source>
        <dbReference type="Proteomes" id="UP000053105"/>
    </source>
</evidence>
<dbReference type="InterPro" id="IPR036378">
    <property type="entry name" value="FAS1_dom_sf"/>
</dbReference>
<dbReference type="InterPro" id="IPR000782">
    <property type="entry name" value="FAS1_domain"/>
</dbReference>
<keyword evidence="1" id="KW-0812">Transmembrane</keyword>
<keyword evidence="4" id="KW-1185">Reference proteome</keyword>